<dbReference type="InterPro" id="IPR050832">
    <property type="entry name" value="Bact_Acetyltransf"/>
</dbReference>
<proteinExistence type="predicted"/>
<evidence type="ECO:0000259" key="3">
    <source>
        <dbReference type="PROSITE" id="PS51186"/>
    </source>
</evidence>
<keyword evidence="1" id="KW-0808">Transferase</keyword>
<dbReference type="EMBL" id="JAUSZT010000003">
    <property type="protein sequence ID" value="MDQ0996840.1"/>
    <property type="molecule type" value="Genomic_DNA"/>
</dbReference>
<dbReference type="Gene3D" id="3.40.630.30">
    <property type="match status" value="1"/>
</dbReference>
<evidence type="ECO:0000313" key="4">
    <source>
        <dbReference type="EMBL" id="MDQ0996840.1"/>
    </source>
</evidence>
<dbReference type="PROSITE" id="PS51186">
    <property type="entry name" value="GNAT"/>
    <property type="match status" value="1"/>
</dbReference>
<dbReference type="SUPFAM" id="SSF55729">
    <property type="entry name" value="Acyl-CoA N-acyltransferases (Nat)"/>
    <property type="match status" value="1"/>
</dbReference>
<dbReference type="PANTHER" id="PTHR43877:SF2">
    <property type="entry name" value="AMINOALKYLPHOSPHONATE N-ACETYLTRANSFERASE-RELATED"/>
    <property type="match status" value="1"/>
</dbReference>
<organism evidence="4 5">
    <name type="scientific">Phyllobacterium ifriqiyense</name>
    <dbReference type="NCBI Taxonomy" id="314238"/>
    <lineage>
        <taxon>Bacteria</taxon>
        <taxon>Pseudomonadati</taxon>
        <taxon>Pseudomonadota</taxon>
        <taxon>Alphaproteobacteria</taxon>
        <taxon>Hyphomicrobiales</taxon>
        <taxon>Phyllobacteriaceae</taxon>
        <taxon>Phyllobacterium</taxon>
    </lineage>
</organism>
<dbReference type="PANTHER" id="PTHR43877">
    <property type="entry name" value="AMINOALKYLPHOSPHONATE N-ACETYLTRANSFERASE-RELATED-RELATED"/>
    <property type="match status" value="1"/>
</dbReference>
<gene>
    <name evidence="4" type="ORF">QFZ34_002022</name>
</gene>
<protein>
    <submittedName>
        <fullName evidence="4">Ribosomal protein S18 acetylase RimI-like enzyme</fullName>
    </submittedName>
</protein>
<evidence type="ECO:0000313" key="5">
    <source>
        <dbReference type="Proteomes" id="UP001237780"/>
    </source>
</evidence>
<reference evidence="4 5" key="1">
    <citation type="submission" date="2023-07" db="EMBL/GenBank/DDBJ databases">
        <title>Comparative genomics of wheat-associated soil bacteria to identify genetic determinants of phenazine resistance.</title>
        <authorList>
            <person name="Mouncey N."/>
        </authorList>
    </citation>
    <scope>NUCLEOTIDE SEQUENCE [LARGE SCALE GENOMIC DNA]</scope>
    <source>
        <strain evidence="4 5">W4I11</strain>
    </source>
</reference>
<dbReference type="InterPro" id="IPR000182">
    <property type="entry name" value="GNAT_dom"/>
</dbReference>
<accession>A0ABU0S7X9</accession>
<evidence type="ECO:0000256" key="2">
    <source>
        <dbReference type="ARBA" id="ARBA00023315"/>
    </source>
</evidence>
<comment type="caution">
    <text evidence="4">The sequence shown here is derived from an EMBL/GenBank/DDBJ whole genome shotgun (WGS) entry which is preliminary data.</text>
</comment>
<evidence type="ECO:0000256" key="1">
    <source>
        <dbReference type="ARBA" id="ARBA00022679"/>
    </source>
</evidence>
<dbReference type="Proteomes" id="UP001237780">
    <property type="component" value="Unassembled WGS sequence"/>
</dbReference>
<name>A0ABU0S7X9_9HYPH</name>
<keyword evidence="2" id="KW-0012">Acyltransferase</keyword>
<dbReference type="Pfam" id="PF24553">
    <property type="entry name" value="Rv0428c_C"/>
    <property type="match status" value="1"/>
</dbReference>
<feature type="domain" description="N-acetyltransferase" evidence="3">
    <location>
        <begin position="104"/>
        <end position="252"/>
    </location>
</feature>
<keyword evidence="5" id="KW-1185">Reference proteome</keyword>
<dbReference type="InterPro" id="IPR056935">
    <property type="entry name" value="Rv0428c-like_C"/>
</dbReference>
<dbReference type="RefSeq" id="WP_307280068.1">
    <property type="nucleotide sequence ID" value="NZ_JAUSZT010000003.1"/>
</dbReference>
<dbReference type="InterPro" id="IPR016181">
    <property type="entry name" value="Acyl_CoA_acyltransferase"/>
</dbReference>
<sequence>MPFALTQVRQIEALGFRAWPASSVHYDGSWSIRITPNHPAKRLNSVNPLDPGDTENIEKRVAAAAERFRAAGRALIFRLSPLAPQKLESYLEKSGWTRFDESLVMIADLADVDLSDAREQEPERDTDRFAAASLRVQAESPEKKSSLVDVINAIRPAKGLFVREDADVPVSAAICVCDGAMAGLLGIETAELERRRGHGRAIVKTALKWAVMQGARKAWLQVEAGNAGAIALYQSMGFKEAYRYAYWRAEHD</sequence>
<dbReference type="CDD" id="cd04301">
    <property type="entry name" value="NAT_SF"/>
    <property type="match status" value="1"/>
</dbReference>